<evidence type="ECO:0000313" key="6">
    <source>
        <dbReference type="EMBL" id="MBW7476703.1"/>
    </source>
</evidence>
<dbReference type="PANTHER" id="PTHR44167:SF24">
    <property type="entry name" value="SERINE_THREONINE-PROTEIN KINASE CHK2"/>
    <property type="match status" value="1"/>
</dbReference>
<dbReference type="RefSeq" id="WP_219873946.1">
    <property type="nucleotide sequence ID" value="NZ_JAHZIJ010000015.1"/>
</dbReference>
<dbReference type="InterPro" id="IPR011009">
    <property type="entry name" value="Kinase-like_dom_sf"/>
</dbReference>
<keyword evidence="1 3" id="KW-0547">Nucleotide-binding</keyword>
<evidence type="ECO:0000256" key="2">
    <source>
        <dbReference type="ARBA" id="ARBA00022840"/>
    </source>
</evidence>
<keyword evidence="7" id="KW-1185">Reference proteome</keyword>
<gene>
    <name evidence="6" type="ORF">K0T92_18455</name>
</gene>
<dbReference type="PROSITE" id="PS50011">
    <property type="entry name" value="PROTEIN_KINASE_DOM"/>
    <property type="match status" value="1"/>
</dbReference>
<dbReference type="EMBL" id="JAHZIJ010000015">
    <property type="protein sequence ID" value="MBW7476703.1"/>
    <property type="molecule type" value="Genomic_DNA"/>
</dbReference>
<dbReference type="PROSITE" id="PS00107">
    <property type="entry name" value="PROTEIN_KINASE_ATP"/>
    <property type="match status" value="1"/>
</dbReference>
<dbReference type="InterPro" id="IPR008271">
    <property type="entry name" value="Ser/Thr_kinase_AS"/>
</dbReference>
<dbReference type="PROSITE" id="PS00108">
    <property type="entry name" value="PROTEIN_KINASE_ST"/>
    <property type="match status" value="1"/>
</dbReference>
<dbReference type="SMART" id="SM00220">
    <property type="entry name" value="S_TKc"/>
    <property type="match status" value="1"/>
</dbReference>
<feature type="domain" description="Protein kinase" evidence="5">
    <location>
        <begin position="9"/>
        <end position="266"/>
    </location>
</feature>
<dbReference type="PANTHER" id="PTHR44167">
    <property type="entry name" value="OVARIAN-SPECIFIC SERINE/THREONINE-PROTEIN KINASE LOK-RELATED"/>
    <property type="match status" value="1"/>
</dbReference>
<evidence type="ECO:0000256" key="4">
    <source>
        <dbReference type="SAM" id="Coils"/>
    </source>
</evidence>
<evidence type="ECO:0000256" key="1">
    <source>
        <dbReference type="ARBA" id="ARBA00022741"/>
    </source>
</evidence>
<keyword evidence="6" id="KW-0808">Transferase</keyword>
<comment type="caution">
    <text evidence="6">The sequence shown here is derived from an EMBL/GenBank/DDBJ whole genome shotgun (WGS) entry which is preliminary data.</text>
</comment>
<evidence type="ECO:0000256" key="3">
    <source>
        <dbReference type="PROSITE-ProRule" id="PRU10141"/>
    </source>
</evidence>
<dbReference type="Gene3D" id="1.10.510.10">
    <property type="entry name" value="Transferase(Phosphotransferase) domain 1"/>
    <property type="match status" value="1"/>
</dbReference>
<keyword evidence="4" id="KW-0175">Coiled coil</keyword>
<accession>A0ABS7D9U0</accession>
<feature type="coiled-coil region" evidence="4">
    <location>
        <begin position="479"/>
        <end position="515"/>
    </location>
</feature>
<dbReference type="InterPro" id="IPR000719">
    <property type="entry name" value="Prot_kinase_dom"/>
</dbReference>
<dbReference type="GO" id="GO:0016301">
    <property type="term" value="F:kinase activity"/>
    <property type="evidence" value="ECO:0007669"/>
    <property type="project" value="UniProtKB-KW"/>
</dbReference>
<feature type="binding site" evidence="3">
    <location>
        <position position="37"/>
    </location>
    <ligand>
        <name>ATP</name>
        <dbReference type="ChEBI" id="CHEBI:30616"/>
    </ligand>
</feature>
<name>A0ABS7D9U0_9BACL</name>
<evidence type="ECO:0000259" key="5">
    <source>
        <dbReference type="PROSITE" id="PS50011"/>
    </source>
</evidence>
<keyword evidence="2 3" id="KW-0067">ATP-binding</keyword>
<organism evidence="6 7">
    <name type="scientific">Paenibacillus oenotherae</name>
    <dbReference type="NCBI Taxonomy" id="1435645"/>
    <lineage>
        <taxon>Bacteria</taxon>
        <taxon>Bacillati</taxon>
        <taxon>Bacillota</taxon>
        <taxon>Bacilli</taxon>
        <taxon>Bacillales</taxon>
        <taxon>Paenibacillaceae</taxon>
        <taxon>Paenibacillus</taxon>
    </lineage>
</organism>
<dbReference type="Gene3D" id="3.30.200.20">
    <property type="entry name" value="Phosphorylase Kinase, domain 1"/>
    <property type="match status" value="1"/>
</dbReference>
<evidence type="ECO:0000313" key="7">
    <source>
        <dbReference type="Proteomes" id="UP000812277"/>
    </source>
</evidence>
<dbReference type="Proteomes" id="UP000812277">
    <property type="component" value="Unassembled WGS sequence"/>
</dbReference>
<proteinExistence type="predicted"/>
<sequence length="746" mass="86786">MIGNKIGKYKIIELLGSGGNANVYKAKDIEGNLFAVKVLKVGKYPAFNKKYKRFKDEVQVVKSNQTAISGIVPIIECFLPPDPFKNTPWYSMPIATPLAHIINDDSSMYDIMECMEQLSSTLMQLHENGIVHRDIKPNNLYYYNDKWAFGDFGLVEYPQKTDLTAKGESVGPKYTIAPEMKRDAKNSDGKAADIYSLAKTLWILLTGEKAGFEGQYSDGIEKFNISNYRGKGFFVSLHELIEKCTSNIPSERLDIIEFNKVIKEWFEISQDFKRKNLLEWNYIFRKILPHTSPEVIVWTSPDDIVHLLDLISKIDSLNHVFVPGGGGLDLTKCTLSNELSYIELHFDYSIKKLMPEKLHLITFADAPEWNYFYLETKELHPTGLYGNQERYYEPVLELSPGVYVEPYHKYYGEVDGQPIPKDAREILLSLKGSFAFFAKGSTYNTISATYDGRHNNMTSNAFHDHIKEMIRHQQWTNENPDKARRIRQEKKERERAQREIERKEYERLKKDLKSKWEEIVSSVKMPTPPQQTIPGEVYFTIEMNDQYFENVYYVSHDNKLIIDSTGNLERVLHGRIDAKELLKIYDFNECEDYINMLNDLLFNFDGSDKIANRLYFDVDMHRVKKPAVHFTKDELTELLINANDKIYNRVVIQTDGNLRLITEEMDHVQPHGFVYKGWEFSAFENSLGKKSNLHHIDDIYFDLLSGWCFHLECNRRASRLSNEYYMGLSEEQLLEKIRIASEQYSK</sequence>
<keyword evidence="6" id="KW-0418">Kinase</keyword>
<dbReference type="Pfam" id="PF00069">
    <property type="entry name" value="Pkinase"/>
    <property type="match status" value="1"/>
</dbReference>
<reference evidence="6 7" key="1">
    <citation type="submission" date="2021-07" db="EMBL/GenBank/DDBJ databases">
        <title>Paenibacillus radiodurans sp. nov., isolated from the southeastern edge of Tengger Desert.</title>
        <authorList>
            <person name="Zhang G."/>
        </authorList>
    </citation>
    <scope>NUCLEOTIDE SEQUENCE [LARGE SCALE GENOMIC DNA]</scope>
    <source>
        <strain evidence="6 7">DT7-4</strain>
    </source>
</reference>
<dbReference type="InterPro" id="IPR017441">
    <property type="entry name" value="Protein_kinase_ATP_BS"/>
</dbReference>
<protein>
    <submittedName>
        <fullName evidence="6">Protein kinase</fullName>
    </submittedName>
</protein>
<dbReference type="SUPFAM" id="SSF56112">
    <property type="entry name" value="Protein kinase-like (PK-like)"/>
    <property type="match status" value="1"/>
</dbReference>